<feature type="region of interest" description="Disordered" evidence="1">
    <location>
        <begin position="1"/>
        <end position="23"/>
    </location>
</feature>
<sequence>MWAKTKQGQQAMNEAKNNQKKQLKGVRFDTLSPKFIQSNLDQYGGKKRTGLDIIRRSQKRFESSYQKSGMWRKTAEINNNARYQEKNFTKRQQAISRPTKSQTNKSILYFDRLIKRQKNNVKNYWTKRVRGAENFIKKHFGFFKRIKKMQMEVLFRVQY</sequence>
<dbReference type="EMBL" id="JACOOS010000002">
    <property type="protein sequence ID" value="MBC5676415.1"/>
    <property type="molecule type" value="Genomic_DNA"/>
</dbReference>
<protein>
    <submittedName>
        <fullName evidence="2">Uncharacterized protein</fullName>
    </submittedName>
</protein>
<comment type="caution">
    <text evidence="2">The sequence shown here is derived from an EMBL/GenBank/DDBJ whole genome shotgun (WGS) entry which is preliminary data.</text>
</comment>
<evidence type="ECO:0000313" key="2">
    <source>
        <dbReference type="EMBL" id="MBC5676415.1"/>
    </source>
</evidence>
<accession>A0ABR7FMG3</accession>
<evidence type="ECO:0000313" key="3">
    <source>
        <dbReference type="Proteomes" id="UP000635828"/>
    </source>
</evidence>
<evidence type="ECO:0000256" key="1">
    <source>
        <dbReference type="SAM" id="MobiDB-lite"/>
    </source>
</evidence>
<dbReference type="Proteomes" id="UP000635828">
    <property type="component" value="Unassembled WGS sequence"/>
</dbReference>
<keyword evidence="3" id="KW-1185">Reference proteome</keyword>
<feature type="compositionally biased region" description="Polar residues" evidence="1">
    <location>
        <begin position="1"/>
        <end position="16"/>
    </location>
</feature>
<dbReference type="RefSeq" id="WP_024726530.1">
    <property type="nucleotide sequence ID" value="NZ_JACOOS010000002.1"/>
</dbReference>
<name>A0ABR7FMG3_9FIRM</name>
<proteinExistence type="predicted"/>
<organism evidence="2 3">
    <name type="scientific">Anaerostipes hominis</name>
    <name type="common">ex Liu et al. 2021</name>
    <dbReference type="NCBI Taxonomy" id="2763018"/>
    <lineage>
        <taxon>Bacteria</taxon>
        <taxon>Bacillati</taxon>
        <taxon>Bacillota</taxon>
        <taxon>Clostridia</taxon>
        <taxon>Lachnospirales</taxon>
        <taxon>Lachnospiraceae</taxon>
        <taxon>Anaerostipes</taxon>
    </lineage>
</organism>
<gene>
    <name evidence="2" type="ORF">H8S22_01945</name>
</gene>
<reference evidence="2 3" key="1">
    <citation type="submission" date="2020-08" db="EMBL/GenBank/DDBJ databases">
        <title>Genome public.</title>
        <authorList>
            <person name="Liu C."/>
            <person name="Sun Q."/>
        </authorList>
    </citation>
    <scope>NUCLEOTIDE SEQUENCE [LARGE SCALE GENOMIC DNA]</scope>
    <source>
        <strain evidence="2 3">NSJ-7</strain>
    </source>
</reference>